<evidence type="ECO:0000256" key="3">
    <source>
        <dbReference type="ARBA" id="ARBA00023125"/>
    </source>
</evidence>
<dbReference type="PANTHER" id="PTHR30146:SF148">
    <property type="entry name" value="HTH-TYPE TRANSCRIPTIONAL REPRESSOR PURR-RELATED"/>
    <property type="match status" value="1"/>
</dbReference>
<sequence length="348" mass="38317">MATLKDIANHVGVSISTVSRVINNDTSRHISQATRAKIVEAAKELGYALNDTGRPAPKKSPPPQTTGYRQIGCIVSVTQNKYNHPYFSPILQGIETKLSELNSVLTYVLTMDEIKGAGAMNKLAQDAQLDGMIIIEGIDPNVYEFIKQAVPAVVGIDISDSTVPVILYDRVAAAKSAVQHLIERGHRRIGFIGGAGLTGDLEREKRYRGYRYAMEEAGLDVDPRLVVNTGWDVNNSYTLVYELLSLPDHERPTAMFAASDMMAISAMRAAAEHGLQVPQDVAFVGLDNIEVSQYTSPPLSTVHIPKEEIGMMAAKVLIDQIEGRNPLPFKLFVPYQLMLRQSSDYFRK</sequence>
<dbReference type="SUPFAM" id="SSF47413">
    <property type="entry name" value="lambda repressor-like DNA-binding domains"/>
    <property type="match status" value="1"/>
</dbReference>
<dbReference type="Gene3D" id="1.10.260.40">
    <property type="entry name" value="lambda repressor-like DNA-binding domains"/>
    <property type="match status" value="1"/>
</dbReference>
<keyword evidence="4" id="KW-0804">Transcription</keyword>
<organism evidence="6">
    <name type="scientific">Paenibacillus ihbetae</name>
    <dbReference type="NCBI Taxonomy" id="1870820"/>
    <lineage>
        <taxon>Bacteria</taxon>
        <taxon>Bacillati</taxon>
        <taxon>Bacillota</taxon>
        <taxon>Bacilli</taxon>
        <taxon>Bacillales</taxon>
        <taxon>Paenibacillaceae</taxon>
        <taxon>Paenibacillus</taxon>
    </lineage>
</organism>
<dbReference type="SMART" id="SM00354">
    <property type="entry name" value="HTH_LACI"/>
    <property type="match status" value="1"/>
</dbReference>
<proteinExistence type="predicted"/>
<dbReference type="Gene3D" id="3.40.50.2300">
    <property type="match status" value="2"/>
</dbReference>
<dbReference type="SUPFAM" id="SSF53822">
    <property type="entry name" value="Periplasmic binding protein-like I"/>
    <property type="match status" value="1"/>
</dbReference>
<dbReference type="PRINTS" id="PR00036">
    <property type="entry name" value="HTHLACI"/>
</dbReference>
<dbReference type="KEGG" id="pib:BBD41_08040"/>
<evidence type="ECO:0000313" key="6">
    <source>
        <dbReference type="EMBL" id="ANY76481.1"/>
    </source>
</evidence>
<dbReference type="PANTHER" id="PTHR30146">
    <property type="entry name" value="LACI-RELATED TRANSCRIPTIONAL REPRESSOR"/>
    <property type="match status" value="1"/>
</dbReference>
<dbReference type="InterPro" id="IPR000843">
    <property type="entry name" value="HTH_LacI"/>
</dbReference>
<evidence type="ECO:0000256" key="1">
    <source>
        <dbReference type="ARBA" id="ARBA00022491"/>
    </source>
</evidence>
<dbReference type="Pfam" id="PF00356">
    <property type="entry name" value="LacI"/>
    <property type="match status" value="1"/>
</dbReference>
<keyword evidence="1" id="KW-0678">Repressor</keyword>
<dbReference type="CDD" id="cd01544">
    <property type="entry name" value="PBP1_GalR"/>
    <property type="match status" value="1"/>
</dbReference>
<dbReference type="GO" id="GO:0003700">
    <property type="term" value="F:DNA-binding transcription factor activity"/>
    <property type="evidence" value="ECO:0007669"/>
    <property type="project" value="TreeGrafter"/>
</dbReference>
<keyword evidence="3" id="KW-0238">DNA-binding</keyword>
<accession>A0A1B2E944</accession>
<reference evidence="6" key="1">
    <citation type="submission" date="2016-08" db="EMBL/GenBank/DDBJ databases">
        <title>Complete Genome Seqeunce of Paenibacillus sp. nov. IHBB 9852 from high altitute lake of Indian trans-Himalayas.</title>
        <authorList>
            <person name="Kiran S."/>
            <person name="Swarnkar M.K."/>
            <person name="Rana A."/>
            <person name="Tewari R."/>
            <person name="Gulati A."/>
        </authorList>
    </citation>
    <scope>NUCLEOTIDE SEQUENCE [LARGE SCALE GENOMIC DNA]</scope>
    <source>
        <strain evidence="6">IHBB 9852</strain>
    </source>
</reference>
<dbReference type="CDD" id="cd01392">
    <property type="entry name" value="HTH_LacI"/>
    <property type="match status" value="1"/>
</dbReference>
<dbReference type="GO" id="GO:0000976">
    <property type="term" value="F:transcription cis-regulatory region binding"/>
    <property type="evidence" value="ECO:0007669"/>
    <property type="project" value="TreeGrafter"/>
</dbReference>
<dbReference type="AlphaFoldDB" id="A0A1B2E944"/>
<dbReference type="PROSITE" id="PS50932">
    <property type="entry name" value="HTH_LACI_2"/>
    <property type="match status" value="1"/>
</dbReference>
<protein>
    <submittedName>
        <fullName evidence="6">LacI family transcriptional regulator</fullName>
    </submittedName>
</protein>
<feature type="domain" description="HTH lacI-type" evidence="5">
    <location>
        <begin position="2"/>
        <end position="58"/>
    </location>
</feature>
<dbReference type="PROSITE" id="PS00356">
    <property type="entry name" value="HTH_LACI_1"/>
    <property type="match status" value="1"/>
</dbReference>
<name>A0A1B2E944_9BACL</name>
<evidence type="ECO:0000256" key="4">
    <source>
        <dbReference type="ARBA" id="ARBA00023163"/>
    </source>
</evidence>
<dbReference type="InterPro" id="IPR046335">
    <property type="entry name" value="LacI/GalR-like_sensor"/>
</dbReference>
<evidence type="ECO:0000256" key="2">
    <source>
        <dbReference type="ARBA" id="ARBA00023015"/>
    </source>
</evidence>
<dbReference type="Pfam" id="PF13377">
    <property type="entry name" value="Peripla_BP_3"/>
    <property type="match status" value="1"/>
</dbReference>
<gene>
    <name evidence="6" type="ORF">BBD41_08040</name>
</gene>
<dbReference type="EMBL" id="CP016809">
    <property type="protein sequence ID" value="ANY76481.1"/>
    <property type="molecule type" value="Genomic_DNA"/>
</dbReference>
<evidence type="ECO:0000259" key="5">
    <source>
        <dbReference type="PROSITE" id="PS50932"/>
    </source>
</evidence>
<keyword evidence="2" id="KW-0805">Transcription regulation</keyword>
<dbReference type="InterPro" id="IPR028082">
    <property type="entry name" value="Peripla_BP_I"/>
</dbReference>
<dbReference type="InterPro" id="IPR010982">
    <property type="entry name" value="Lambda_DNA-bd_dom_sf"/>
</dbReference>